<evidence type="ECO:0000256" key="4">
    <source>
        <dbReference type="ARBA" id="ARBA00034617"/>
    </source>
</evidence>
<comment type="catalytic activity">
    <reaction evidence="4">
        <text>Couples ATP hydrolysis with the unwinding of duplex DNA by translocating in the 3'-5' direction.</text>
        <dbReference type="EC" id="5.6.2.4"/>
    </reaction>
</comment>
<dbReference type="GO" id="GO:0003677">
    <property type="term" value="F:DNA binding"/>
    <property type="evidence" value="ECO:0007669"/>
    <property type="project" value="UniProtKB-KW"/>
</dbReference>
<proteinExistence type="inferred from homology"/>
<dbReference type="Pfam" id="PF00270">
    <property type="entry name" value="DEAD"/>
    <property type="match status" value="1"/>
</dbReference>
<dbReference type="InterPro" id="IPR011545">
    <property type="entry name" value="DEAD/DEAH_box_helicase_dom"/>
</dbReference>
<dbReference type="GO" id="GO:0005524">
    <property type="term" value="F:ATP binding"/>
    <property type="evidence" value="ECO:0007669"/>
    <property type="project" value="InterPro"/>
</dbReference>
<keyword evidence="3" id="KW-0413">Isomerase</keyword>
<accession>A0A9P6LAF2</accession>
<evidence type="ECO:0000256" key="5">
    <source>
        <dbReference type="ARBA" id="ARBA00034808"/>
    </source>
</evidence>
<dbReference type="PANTHER" id="PTHR13710:SF105">
    <property type="entry name" value="ATP-DEPENDENT DNA HELICASE Q1"/>
    <property type="match status" value="1"/>
</dbReference>
<gene>
    <name evidence="7" type="ORF">BJ322DRAFT_1135277</name>
</gene>
<evidence type="ECO:0000313" key="7">
    <source>
        <dbReference type="EMBL" id="KAF9790789.1"/>
    </source>
</evidence>
<evidence type="ECO:0000313" key="8">
    <source>
        <dbReference type="Proteomes" id="UP000736335"/>
    </source>
</evidence>
<dbReference type="AlphaFoldDB" id="A0A9P6LAF2"/>
<comment type="caution">
    <text evidence="7">The sequence shown here is derived from an EMBL/GenBank/DDBJ whole genome shotgun (WGS) entry which is preliminary data.</text>
</comment>
<dbReference type="PANTHER" id="PTHR13710">
    <property type="entry name" value="DNA HELICASE RECQ FAMILY MEMBER"/>
    <property type="match status" value="1"/>
</dbReference>
<evidence type="ECO:0000256" key="2">
    <source>
        <dbReference type="ARBA" id="ARBA00023125"/>
    </source>
</evidence>
<dbReference type="Proteomes" id="UP000736335">
    <property type="component" value="Unassembled WGS sequence"/>
</dbReference>
<sequence>MVFALLGLAVKLSRTKGYYVIVSPLKALESDQVTRMTKAGIKAITFNENTSREDVSKALHPDNGTHLIFASPEYLLRNPRMKKLYADEEARKRILGVLVDEAHVIREWADKFCKDYGELKTLRVILGNNVPWWALSATFTDPIFKTVYNTLSFGTSRPFWGIDVGTERPNLAQYVRPMGS</sequence>
<protein>
    <recommendedName>
        <fullName evidence="5">DNA 3'-5' helicase</fullName>
        <ecNumber evidence="5">5.6.2.4</ecNumber>
    </recommendedName>
</protein>
<keyword evidence="2" id="KW-0238">DNA-binding</keyword>
<dbReference type="PROSITE" id="PS51192">
    <property type="entry name" value="HELICASE_ATP_BIND_1"/>
    <property type="match status" value="1"/>
</dbReference>
<dbReference type="OrthoDB" id="2499463at2759"/>
<organism evidence="7 8">
    <name type="scientific">Thelephora terrestris</name>
    <dbReference type="NCBI Taxonomy" id="56493"/>
    <lineage>
        <taxon>Eukaryota</taxon>
        <taxon>Fungi</taxon>
        <taxon>Dikarya</taxon>
        <taxon>Basidiomycota</taxon>
        <taxon>Agaricomycotina</taxon>
        <taxon>Agaricomycetes</taxon>
        <taxon>Thelephorales</taxon>
        <taxon>Thelephoraceae</taxon>
        <taxon>Thelephora</taxon>
    </lineage>
</organism>
<feature type="domain" description="Helicase ATP-binding" evidence="6">
    <location>
        <begin position="1"/>
        <end position="157"/>
    </location>
</feature>
<evidence type="ECO:0000259" key="6">
    <source>
        <dbReference type="PROSITE" id="PS51192"/>
    </source>
</evidence>
<dbReference type="GO" id="GO:0000724">
    <property type="term" value="P:double-strand break repair via homologous recombination"/>
    <property type="evidence" value="ECO:0007669"/>
    <property type="project" value="TreeGrafter"/>
</dbReference>
<evidence type="ECO:0000256" key="3">
    <source>
        <dbReference type="ARBA" id="ARBA00023235"/>
    </source>
</evidence>
<dbReference type="EC" id="5.6.2.4" evidence="5"/>
<dbReference type="InterPro" id="IPR014001">
    <property type="entry name" value="Helicase_ATP-bd"/>
</dbReference>
<dbReference type="InterPro" id="IPR027417">
    <property type="entry name" value="P-loop_NTPase"/>
</dbReference>
<dbReference type="EMBL" id="WIUZ02000002">
    <property type="protein sequence ID" value="KAF9790789.1"/>
    <property type="molecule type" value="Genomic_DNA"/>
</dbReference>
<keyword evidence="8" id="KW-1185">Reference proteome</keyword>
<comment type="similarity">
    <text evidence="1">Belongs to the helicase family. RecQ subfamily.</text>
</comment>
<name>A0A9P6LAF2_9AGAM</name>
<dbReference type="GO" id="GO:0043138">
    <property type="term" value="F:3'-5' DNA helicase activity"/>
    <property type="evidence" value="ECO:0007669"/>
    <property type="project" value="UniProtKB-EC"/>
</dbReference>
<dbReference type="SUPFAM" id="SSF52540">
    <property type="entry name" value="P-loop containing nucleoside triphosphate hydrolases"/>
    <property type="match status" value="1"/>
</dbReference>
<dbReference type="GO" id="GO:0009378">
    <property type="term" value="F:four-way junction helicase activity"/>
    <property type="evidence" value="ECO:0007669"/>
    <property type="project" value="TreeGrafter"/>
</dbReference>
<reference evidence="7" key="2">
    <citation type="submission" date="2020-11" db="EMBL/GenBank/DDBJ databases">
        <authorList>
            <consortium name="DOE Joint Genome Institute"/>
            <person name="Kuo A."/>
            <person name="Miyauchi S."/>
            <person name="Kiss E."/>
            <person name="Drula E."/>
            <person name="Kohler A."/>
            <person name="Sanchez-Garcia M."/>
            <person name="Andreopoulos B."/>
            <person name="Barry K.W."/>
            <person name="Bonito G."/>
            <person name="Buee M."/>
            <person name="Carver A."/>
            <person name="Chen C."/>
            <person name="Cichocki N."/>
            <person name="Clum A."/>
            <person name="Culley D."/>
            <person name="Crous P.W."/>
            <person name="Fauchery L."/>
            <person name="Girlanda M."/>
            <person name="Hayes R."/>
            <person name="Keri Z."/>
            <person name="Labutti K."/>
            <person name="Lipzen A."/>
            <person name="Lombard V."/>
            <person name="Magnuson J."/>
            <person name="Maillard F."/>
            <person name="Morin E."/>
            <person name="Murat C."/>
            <person name="Nolan M."/>
            <person name="Ohm R."/>
            <person name="Pangilinan J."/>
            <person name="Pereira M."/>
            <person name="Perotto S."/>
            <person name="Peter M."/>
            <person name="Riley R."/>
            <person name="Sitrit Y."/>
            <person name="Stielow B."/>
            <person name="Szollosi G."/>
            <person name="Zifcakova L."/>
            <person name="Stursova M."/>
            <person name="Spatafora J.W."/>
            <person name="Tedersoo L."/>
            <person name="Vaario L.-M."/>
            <person name="Yamada A."/>
            <person name="Yan M."/>
            <person name="Wang P."/>
            <person name="Xu J."/>
            <person name="Bruns T."/>
            <person name="Baldrian P."/>
            <person name="Vilgalys R."/>
            <person name="Henrissat B."/>
            <person name="Grigoriev I.V."/>
            <person name="Hibbett D."/>
            <person name="Nagy L.G."/>
            <person name="Martin F.M."/>
        </authorList>
    </citation>
    <scope>NUCLEOTIDE SEQUENCE</scope>
    <source>
        <strain evidence="7">UH-Tt-Lm1</strain>
    </source>
</reference>
<dbReference type="GO" id="GO:0005737">
    <property type="term" value="C:cytoplasm"/>
    <property type="evidence" value="ECO:0007669"/>
    <property type="project" value="TreeGrafter"/>
</dbReference>
<dbReference type="Gene3D" id="3.40.50.300">
    <property type="entry name" value="P-loop containing nucleotide triphosphate hydrolases"/>
    <property type="match status" value="1"/>
</dbReference>
<evidence type="ECO:0000256" key="1">
    <source>
        <dbReference type="ARBA" id="ARBA00005446"/>
    </source>
</evidence>
<dbReference type="GO" id="GO:0005694">
    <property type="term" value="C:chromosome"/>
    <property type="evidence" value="ECO:0007669"/>
    <property type="project" value="TreeGrafter"/>
</dbReference>
<reference evidence="7" key="1">
    <citation type="journal article" date="2020" name="Nat. Commun.">
        <title>Large-scale genome sequencing of mycorrhizal fungi provides insights into the early evolution of symbiotic traits.</title>
        <authorList>
            <person name="Miyauchi S."/>
            <person name="Kiss E."/>
            <person name="Kuo A."/>
            <person name="Drula E."/>
            <person name="Kohler A."/>
            <person name="Sanchez-Garcia M."/>
            <person name="Morin E."/>
            <person name="Andreopoulos B."/>
            <person name="Barry K.W."/>
            <person name="Bonito G."/>
            <person name="Buee M."/>
            <person name="Carver A."/>
            <person name="Chen C."/>
            <person name="Cichocki N."/>
            <person name="Clum A."/>
            <person name="Culley D."/>
            <person name="Crous P.W."/>
            <person name="Fauchery L."/>
            <person name="Girlanda M."/>
            <person name="Hayes R.D."/>
            <person name="Keri Z."/>
            <person name="LaButti K."/>
            <person name="Lipzen A."/>
            <person name="Lombard V."/>
            <person name="Magnuson J."/>
            <person name="Maillard F."/>
            <person name="Murat C."/>
            <person name="Nolan M."/>
            <person name="Ohm R.A."/>
            <person name="Pangilinan J."/>
            <person name="Pereira M.F."/>
            <person name="Perotto S."/>
            <person name="Peter M."/>
            <person name="Pfister S."/>
            <person name="Riley R."/>
            <person name="Sitrit Y."/>
            <person name="Stielow J.B."/>
            <person name="Szollosi G."/>
            <person name="Zifcakova L."/>
            <person name="Stursova M."/>
            <person name="Spatafora J.W."/>
            <person name="Tedersoo L."/>
            <person name="Vaario L.M."/>
            <person name="Yamada A."/>
            <person name="Yan M."/>
            <person name="Wang P."/>
            <person name="Xu J."/>
            <person name="Bruns T."/>
            <person name="Baldrian P."/>
            <person name="Vilgalys R."/>
            <person name="Dunand C."/>
            <person name="Henrissat B."/>
            <person name="Grigoriev I.V."/>
            <person name="Hibbett D."/>
            <person name="Nagy L.G."/>
            <person name="Martin F.M."/>
        </authorList>
    </citation>
    <scope>NUCLEOTIDE SEQUENCE</scope>
    <source>
        <strain evidence="7">UH-Tt-Lm1</strain>
    </source>
</reference>